<name>A0A8X6JYE8_NEPPI</name>
<evidence type="ECO:0000313" key="2">
    <source>
        <dbReference type="EMBL" id="GFS45240.1"/>
    </source>
</evidence>
<dbReference type="Gene3D" id="3.10.350.10">
    <property type="entry name" value="LysM domain"/>
    <property type="match status" value="1"/>
</dbReference>
<evidence type="ECO:0000313" key="3">
    <source>
        <dbReference type="Proteomes" id="UP000887013"/>
    </source>
</evidence>
<keyword evidence="3" id="KW-1185">Reference proteome</keyword>
<proteinExistence type="predicted"/>
<protein>
    <recommendedName>
        <fullName evidence="1">LysM domain-containing protein</fullName>
    </recommendedName>
</protein>
<dbReference type="AlphaFoldDB" id="A0A8X6JYE8"/>
<dbReference type="Proteomes" id="UP000887013">
    <property type="component" value="Unassembled WGS sequence"/>
</dbReference>
<dbReference type="InterPro" id="IPR036779">
    <property type="entry name" value="LysM_dom_sf"/>
</dbReference>
<accession>A0A8X6JYE8</accession>
<dbReference type="CDD" id="cd00118">
    <property type="entry name" value="LysM"/>
    <property type="match status" value="1"/>
</dbReference>
<feature type="domain" description="LysM" evidence="1">
    <location>
        <begin position="41"/>
        <end position="66"/>
    </location>
</feature>
<comment type="caution">
    <text evidence="2">The sequence shown here is derived from an EMBL/GenBank/DDBJ whole genome shotgun (WGS) entry which is preliminary data.</text>
</comment>
<dbReference type="EMBL" id="BMAW01090509">
    <property type="protein sequence ID" value="GFS45240.1"/>
    <property type="molecule type" value="Genomic_DNA"/>
</dbReference>
<evidence type="ECO:0000259" key="1">
    <source>
        <dbReference type="Pfam" id="PF01476"/>
    </source>
</evidence>
<sequence length="87" mass="9915">MLFEECLEDISLNGYNEMHVRCKTAAEDENFNKKNYIKHFVQPGDTLQGLALQYGVNTYSQNNLEDDPQTIQNFVADTVRNVNVISG</sequence>
<dbReference type="Pfam" id="PF01476">
    <property type="entry name" value="LysM"/>
    <property type="match status" value="1"/>
</dbReference>
<reference evidence="2" key="1">
    <citation type="submission" date="2020-08" db="EMBL/GenBank/DDBJ databases">
        <title>Multicomponent nature underlies the extraordinary mechanical properties of spider dragline silk.</title>
        <authorList>
            <person name="Kono N."/>
            <person name="Nakamura H."/>
            <person name="Mori M."/>
            <person name="Yoshida Y."/>
            <person name="Ohtoshi R."/>
            <person name="Malay A.D."/>
            <person name="Moran D.A.P."/>
            <person name="Tomita M."/>
            <person name="Numata K."/>
            <person name="Arakawa K."/>
        </authorList>
    </citation>
    <scope>NUCLEOTIDE SEQUENCE</scope>
</reference>
<dbReference type="OrthoDB" id="2107166at2759"/>
<gene>
    <name evidence="2" type="ORF">NPIL_279091</name>
</gene>
<dbReference type="InterPro" id="IPR018392">
    <property type="entry name" value="LysM"/>
</dbReference>
<organism evidence="2 3">
    <name type="scientific">Nephila pilipes</name>
    <name type="common">Giant wood spider</name>
    <name type="synonym">Nephila maculata</name>
    <dbReference type="NCBI Taxonomy" id="299642"/>
    <lineage>
        <taxon>Eukaryota</taxon>
        <taxon>Metazoa</taxon>
        <taxon>Ecdysozoa</taxon>
        <taxon>Arthropoda</taxon>
        <taxon>Chelicerata</taxon>
        <taxon>Arachnida</taxon>
        <taxon>Araneae</taxon>
        <taxon>Araneomorphae</taxon>
        <taxon>Entelegynae</taxon>
        <taxon>Araneoidea</taxon>
        <taxon>Nephilidae</taxon>
        <taxon>Nephila</taxon>
    </lineage>
</organism>